<proteinExistence type="predicted"/>
<evidence type="ECO:0000256" key="1">
    <source>
        <dbReference type="SAM" id="MobiDB-lite"/>
    </source>
</evidence>
<name>D8LDV3_ECTSI</name>
<feature type="compositionally biased region" description="Basic and acidic residues" evidence="1">
    <location>
        <begin position="111"/>
        <end position="126"/>
    </location>
</feature>
<accession>D8LDV3</accession>
<dbReference type="EMBL" id="FN647912">
    <property type="protein sequence ID" value="CBN78510.1"/>
    <property type="molecule type" value="Genomic_DNA"/>
</dbReference>
<keyword evidence="3" id="KW-1185">Reference proteome</keyword>
<feature type="region of interest" description="Disordered" evidence="1">
    <location>
        <begin position="103"/>
        <end position="168"/>
    </location>
</feature>
<organism evidence="2 3">
    <name type="scientific">Ectocarpus siliculosus</name>
    <name type="common">Brown alga</name>
    <name type="synonym">Conferva siliculosa</name>
    <dbReference type="NCBI Taxonomy" id="2880"/>
    <lineage>
        <taxon>Eukaryota</taxon>
        <taxon>Sar</taxon>
        <taxon>Stramenopiles</taxon>
        <taxon>Ochrophyta</taxon>
        <taxon>PX clade</taxon>
        <taxon>Phaeophyceae</taxon>
        <taxon>Ectocarpales</taxon>
        <taxon>Ectocarpaceae</taxon>
        <taxon>Ectocarpus</taxon>
    </lineage>
</organism>
<sequence length="168" mass="18104">MTRVEELARSLVPGAVSTGVALLMPILARKPHSTVAAGPVDSSMASSAFPVLELLVNLSCADPHAIYNWLASCSPDDGSPGGALKGLKIELNSGVEKAVVAPATTRTPKAPLREAKEKQWQVELRRTMPRKAPGQPAEPRLDSKLPGPPSERRLPPPVLRTWHWSTRR</sequence>
<dbReference type="AlphaFoldDB" id="D8LDV3"/>
<gene>
    <name evidence="2" type="ORF">Esi_0126_0069</name>
</gene>
<reference evidence="2 3" key="1">
    <citation type="journal article" date="2010" name="Nature">
        <title>The Ectocarpus genome and the independent evolution of multicellularity in brown algae.</title>
        <authorList>
            <person name="Cock J.M."/>
            <person name="Sterck L."/>
            <person name="Rouze P."/>
            <person name="Scornet D."/>
            <person name="Allen A.E."/>
            <person name="Amoutzias G."/>
            <person name="Anthouard V."/>
            <person name="Artiguenave F."/>
            <person name="Aury J.M."/>
            <person name="Badger J.H."/>
            <person name="Beszteri B."/>
            <person name="Billiau K."/>
            <person name="Bonnet E."/>
            <person name="Bothwell J.H."/>
            <person name="Bowler C."/>
            <person name="Boyen C."/>
            <person name="Brownlee C."/>
            <person name="Carrano C.J."/>
            <person name="Charrier B."/>
            <person name="Cho G.Y."/>
            <person name="Coelho S.M."/>
            <person name="Collen J."/>
            <person name="Corre E."/>
            <person name="Da Silva C."/>
            <person name="Delage L."/>
            <person name="Delaroque N."/>
            <person name="Dittami S.M."/>
            <person name="Doulbeau S."/>
            <person name="Elias M."/>
            <person name="Farnham G."/>
            <person name="Gachon C.M."/>
            <person name="Gschloessl B."/>
            <person name="Heesch S."/>
            <person name="Jabbari K."/>
            <person name="Jubin C."/>
            <person name="Kawai H."/>
            <person name="Kimura K."/>
            <person name="Kloareg B."/>
            <person name="Kupper F.C."/>
            <person name="Lang D."/>
            <person name="Le Bail A."/>
            <person name="Leblanc C."/>
            <person name="Lerouge P."/>
            <person name="Lohr M."/>
            <person name="Lopez P.J."/>
            <person name="Martens C."/>
            <person name="Maumus F."/>
            <person name="Michel G."/>
            <person name="Miranda-Saavedra D."/>
            <person name="Morales J."/>
            <person name="Moreau H."/>
            <person name="Motomura T."/>
            <person name="Nagasato C."/>
            <person name="Napoli C.A."/>
            <person name="Nelson D.R."/>
            <person name="Nyvall-Collen P."/>
            <person name="Peters A.F."/>
            <person name="Pommier C."/>
            <person name="Potin P."/>
            <person name="Poulain J."/>
            <person name="Quesneville H."/>
            <person name="Read B."/>
            <person name="Rensing S.A."/>
            <person name="Ritter A."/>
            <person name="Rousvoal S."/>
            <person name="Samanta M."/>
            <person name="Samson G."/>
            <person name="Schroeder D.C."/>
            <person name="Segurens B."/>
            <person name="Strittmatter M."/>
            <person name="Tonon T."/>
            <person name="Tregear J.W."/>
            <person name="Valentin K."/>
            <person name="von Dassow P."/>
            <person name="Yamagishi T."/>
            <person name="Van de Peer Y."/>
            <person name="Wincker P."/>
        </authorList>
    </citation>
    <scope>NUCLEOTIDE SEQUENCE [LARGE SCALE GENOMIC DNA]</scope>
    <source>
        <strain evidence="3">Ec32 / CCAP1310/4</strain>
    </source>
</reference>
<protein>
    <submittedName>
        <fullName evidence="2">Uncharacterized protein</fullName>
    </submittedName>
</protein>
<dbReference type="Proteomes" id="UP000002630">
    <property type="component" value="Linkage Group LG06"/>
</dbReference>
<dbReference type="InParanoid" id="D8LDV3"/>
<dbReference type="EMBL" id="FN649731">
    <property type="protein sequence ID" value="CBN78510.1"/>
    <property type="molecule type" value="Genomic_DNA"/>
</dbReference>
<evidence type="ECO:0000313" key="3">
    <source>
        <dbReference type="Proteomes" id="UP000002630"/>
    </source>
</evidence>
<evidence type="ECO:0000313" key="2">
    <source>
        <dbReference type="EMBL" id="CBN78510.1"/>
    </source>
</evidence>